<dbReference type="AlphaFoldDB" id="A0A654M5E3"/>
<dbReference type="KEGG" id="taa:NMY3_00068"/>
<sequence>MVQQCKDICSSALGNTRRIKGISPYKQGLKWCSVCRKFLQKVDTPIDCPCCGTQLRKKPRINRHNKELYNEFLGVRRIE</sequence>
<name>A0A654M5E3_9ARCH</name>
<organism evidence="1 2">
    <name type="scientific">Candidatus Nitrosocosmicus oleophilus</name>
    <dbReference type="NCBI Taxonomy" id="1353260"/>
    <lineage>
        <taxon>Archaea</taxon>
        <taxon>Nitrososphaerota</taxon>
        <taxon>Nitrososphaeria</taxon>
        <taxon>Nitrososphaerales</taxon>
        <taxon>Nitrososphaeraceae</taxon>
        <taxon>Candidatus Nitrosocosmicus</taxon>
    </lineage>
</organism>
<protein>
    <submittedName>
        <fullName evidence="1">Uncharacterized protein</fullName>
    </submittedName>
</protein>
<dbReference type="Proteomes" id="UP000058925">
    <property type="component" value="Chromosome"/>
</dbReference>
<reference evidence="2" key="1">
    <citation type="submission" date="2015-10" db="EMBL/GenBank/DDBJ databases">
        <title>Niche specialization of a soil ammonia-oxidizing archaeon, Candidatus Nitrosocosmicus oleophilus.</title>
        <authorList>
            <person name="Jung M.-Y."/>
            <person name="Rhee S.-K."/>
        </authorList>
    </citation>
    <scope>NUCLEOTIDE SEQUENCE [LARGE SCALE GENOMIC DNA]</scope>
    <source>
        <strain evidence="2">MY3</strain>
    </source>
</reference>
<evidence type="ECO:0000313" key="2">
    <source>
        <dbReference type="Proteomes" id="UP000058925"/>
    </source>
</evidence>
<gene>
    <name evidence="1" type="ORF">NMY3_00068</name>
</gene>
<dbReference type="EMBL" id="CP012850">
    <property type="protein sequence ID" value="ALI34282.1"/>
    <property type="molecule type" value="Genomic_DNA"/>
</dbReference>
<keyword evidence="2" id="KW-1185">Reference proteome</keyword>
<accession>A0A654M5E3</accession>
<evidence type="ECO:0000313" key="1">
    <source>
        <dbReference type="EMBL" id="ALI34282.1"/>
    </source>
</evidence>
<proteinExistence type="predicted"/>